<proteinExistence type="predicted"/>
<keyword evidence="3" id="KW-1185">Reference proteome</keyword>
<dbReference type="InterPro" id="IPR013974">
    <property type="entry name" value="SAF"/>
</dbReference>
<dbReference type="CDD" id="cd11614">
    <property type="entry name" value="SAF_CpaB_FlgA_like"/>
    <property type="match status" value="1"/>
</dbReference>
<organism evidence="2 3">
    <name type="scientific">Microlunatus capsulatus</name>
    <dbReference type="NCBI Taxonomy" id="99117"/>
    <lineage>
        <taxon>Bacteria</taxon>
        <taxon>Bacillati</taxon>
        <taxon>Actinomycetota</taxon>
        <taxon>Actinomycetes</taxon>
        <taxon>Propionibacteriales</taxon>
        <taxon>Propionibacteriaceae</taxon>
        <taxon>Microlunatus</taxon>
    </lineage>
</organism>
<evidence type="ECO:0000313" key="3">
    <source>
        <dbReference type="Proteomes" id="UP000758168"/>
    </source>
</evidence>
<dbReference type="RefSeq" id="WP_210053448.1">
    <property type="nucleotide sequence ID" value="NZ_BAAAMH010000006.1"/>
</dbReference>
<name>A0ABS4Z4P5_9ACTN</name>
<feature type="domain" description="SAF" evidence="1">
    <location>
        <begin position="40"/>
        <end position="104"/>
    </location>
</feature>
<gene>
    <name evidence="2" type="ORF">JOF54_000939</name>
</gene>
<evidence type="ECO:0000259" key="1">
    <source>
        <dbReference type="SMART" id="SM00858"/>
    </source>
</evidence>
<reference evidence="2 3" key="1">
    <citation type="submission" date="2021-03" db="EMBL/GenBank/DDBJ databases">
        <title>Sequencing the genomes of 1000 actinobacteria strains.</title>
        <authorList>
            <person name="Klenk H.-P."/>
        </authorList>
    </citation>
    <scope>NUCLEOTIDE SEQUENCE [LARGE SCALE GENOMIC DNA]</scope>
    <source>
        <strain evidence="2 3">DSM 12936</strain>
    </source>
</reference>
<dbReference type="Pfam" id="PF16976">
    <property type="entry name" value="RcpC"/>
    <property type="match status" value="1"/>
</dbReference>
<accession>A0ABS4Z4P5</accession>
<comment type="caution">
    <text evidence="2">The sequence shown here is derived from an EMBL/GenBank/DDBJ whole genome shotgun (WGS) entry which is preliminary data.</text>
</comment>
<evidence type="ECO:0000313" key="2">
    <source>
        <dbReference type="EMBL" id="MBP2416017.1"/>
    </source>
</evidence>
<sequence length="243" mass="24369">MKRRLLAAAAALLLAVVGGVVLLAYVGAADQRAVAALAPARVLVVTEAVPEGATAAELQKAVEVRELPGVAVAPGVVSSVAELSGLVTTTALQPGEQLLRSRLADPAVLEAARGVEVPEGYHQVAVQLEPQRVVAGTLVPGATVGVFLSVQDEKVSKTALGLHKVLVTAVQGGAGTAAADDDGSAARPAAAGAETLTVTLALPPAGAQKLVFAAEHGSIWLSAEPDDASDAPLPVLTKGNLYR</sequence>
<protein>
    <submittedName>
        <fullName evidence="2">Pilus assembly protein CpaB</fullName>
    </submittedName>
</protein>
<dbReference type="Proteomes" id="UP000758168">
    <property type="component" value="Unassembled WGS sequence"/>
</dbReference>
<dbReference type="InterPro" id="IPR031571">
    <property type="entry name" value="RcpC_dom"/>
</dbReference>
<dbReference type="SMART" id="SM00858">
    <property type="entry name" value="SAF"/>
    <property type="match status" value="1"/>
</dbReference>
<dbReference type="EMBL" id="JAGIOB010000001">
    <property type="protein sequence ID" value="MBP2416017.1"/>
    <property type="molecule type" value="Genomic_DNA"/>
</dbReference>